<dbReference type="Proteomes" id="UP000799423">
    <property type="component" value="Unassembled WGS sequence"/>
</dbReference>
<dbReference type="PANTHER" id="PTHR23355">
    <property type="entry name" value="RIBONUCLEASE"/>
    <property type="match status" value="1"/>
</dbReference>
<dbReference type="SUPFAM" id="SSF50249">
    <property type="entry name" value="Nucleic acid-binding proteins"/>
    <property type="match status" value="1"/>
</dbReference>
<reference evidence="2" key="1">
    <citation type="submission" date="2020-01" db="EMBL/GenBank/DDBJ databases">
        <authorList>
            <consortium name="DOE Joint Genome Institute"/>
            <person name="Haridas S."/>
            <person name="Albert R."/>
            <person name="Binder M."/>
            <person name="Bloem J."/>
            <person name="Labutti K."/>
            <person name="Salamov A."/>
            <person name="Andreopoulos B."/>
            <person name="Baker S.E."/>
            <person name="Barry K."/>
            <person name="Bills G."/>
            <person name="Bluhm B.H."/>
            <person name="Cannon C."/>
            <person name="Castanera R."/>
            <person name="Culley D.E."/>
            <person name="Daum C."/>
            <person name="Ezra D."/>
            <person name="Gonzalez J.B."/>
            <person name="Henrissat B."/>
            <person name="Kuo A."/>
            <person name="Liang C."/>
            <person name="Lipzen A."/>
            <person name="Lutzoni F."/>
            <person name="Magnuson J."/>
            <person name="Mondo S."/>
            <person name="Nolan M."/>
            <person name="Ohm R."/>
            <person name="Pangilinan J."/>
            <person name="Park H.-J."/>
            <person name="Ramirez L."/>
            <person name="Alfaro M."/>
            <person name="Sun H."/>
            <person name="Tritt A."/>
            <person name="Yoshinaga Y."/>
            <person name="Zwiers L.-H."/>
            <person name="Turgeon B.G."/>
            <person name="Goodwin S.B."/>
            <person name="Spatafora J.W."/>
            <person name="Crous P.W."/>
            <person name="Grigoriev I.V."/>
        </authorList>
    </citation>
    <scope>NUCLEOTIDE SEQUENCE</scope>
    <source>
        <strain evidence="2">IPT5</strain>
    </source>
</reference>
<dbReference type="InterPro" id="IPR050180">
    <property type="entry name" value="RNR_Ribonuclease"/>
</dbReference>
<gene>
    <name evidence="2" type="ORF">T440DRAFT_29376</name>
</gene>
<evidence type="ECO:0000313" key="3">
    <source>
        <dbReference type="Proteomes" id="UP000799423"/>
    </source>
</evidence>
<dbReference type="Pfam" id="PF25522">
    <property type="entry name" value="OB_cyt-4"/>
    <property type="match status" value="1"/>
</dbReference>
<dbReference type="GO" id="GO:0000175">
    <property type="term" value="F:3'-5'-RNA exonuclease activity"/>
    <property type="evidence" value="ECO:0007669"/>
    <property type="project" value="TreeGrafter"/>
</dbReference>
<proteinExistence type="predicted"/>
<dbReference type="InterPro" id="IPR057912">
    <property type="entry name" value="OB_CYT4_C"/>
</dbReference>
<dbReference type="AlphaFoldDB" id="A0A6A7BAF8"/>
<dbReference type="OrthoDB" id="2285229at2759"/>
<dbReference type="GO" id="GO:0000932">
    <property type="term" value="C:P-body"/>
    <property type="evidence" value="ECO:0007669"/>
    <property type="project" value="TreeGrafter"/>
</dbReference>
<protein>
    <submittedName>
        <fullName evidence="2">RNB-domain-containing protein</fullName>
    </submittedName>
</protein>
<evidence type="ECO:0000259" key="1">
    <source>
        <dbReference type="SMART" id="SM00955"/>
    </source>
</evidence>
<dbReference type="InterPro" id="IPR056625">
    <property type="entry name" value="SH3_CYT4"/>
</dbReference>
<dbReference type="Pfam" id="PF23214">
    <property type="entry name" value="SH3_CYT4"/>
    <property type="match status" value="1"/>
</dbReference>
<dbReference type="EMBL" id="MU006298">
    <property type="protein sequence ID" value="KAF2852511.1"/>
    <property type="molecule type" value="Genomic_DNA"/>
</dbReference>
<dbReference type="Pfam" id="PF00773">
    <property type="entry name" value="RNB"/>
    <property type="match status" value="1"/>
</dbReference>
<dbReference type="GO" id="GO:0006402">
    <property type="term" value="P:mRNA catabolic process"/>
    <property type="evidence" value="ECO:0007669"/>
    <property type="project" value="TreeGrafter"/>
</dbReference>
<sequence>MYPRSGRAASDICWRCQWRILNTPSRNALGTGRKGFPPLKLAPVPSRPLHITATRAQLTPPTSTPSPDLHSAHVVRPANLPFKHYLKQWAEEQEQKGHSAETLSAFENFPTHQDVQNGLSKLSPMAKADQHDDTTAWENTEEDEVDELITIGLFLKPGDVVELRQQSREPVLAVFVQQFDNVSQFYSINGRWTHSISAKVAFAITGYINPELLQPLIPYLPTNPAQANPKGELHVPLTVGAPVQASLERLAEEAELVYRTNAPILDTAYDLLADPARTRMMTLTRIAKLLLSPGDDSYTPSPAALLAVRKALNHNEFRFRSDIRSHRMTNVFAIRSKSDVRTVETVHDWIREYCEHLATHADQPFPVAAVTGAVGAKNIEEFLVKARRLVKKSRKDRDPILGGLGPSKSRAANGNHPTSIQCTWGEAFTDADQQIINFLQAWVLTGQFRGMAGLHAACASLIHATGCYGKHVLKNVGSREQSAGEVNRGRAMMFLQEIGVLSPHENRALYDETLMLPTVRLSRNMELLSTKAQLIQRNPDFRDSMANLRRDWGSTTIYCIDDVGAHEIDDGVSIERIEGKPFEYWIHVHVANPTAFFDKTHTLSGLAVHMTESVYTPERIFPMIPSWATQGFFSLEQGRPVITFSSRIDSSGTVLETKIQHGIIRNIVTITPSELATLLGEQATGDYKQLIVGGAIPDPAAKRTMPQLSPDQLRDLQDLYTASKARWETRKAAGALRLGYLAPNIRLFENTDHGGLTSNPPSMERARLVQGDPVIELTNIRPPGLIGLYINARDIVEEMMVLACHSAALWCSERNIPVMYRGTVDPPMGNGQTPEQIKQAVLELLAQGREVPLVLGLQYTRALGRAIAHTAPLAHKAIGVPSYVKVTSPLRRFSDMIAHWQIEGALRHEARTGRKFDGLKDTAQLPLSQRQMQESIVTLSPRERIIAAAQHESLHYWCSVAFMRAFNYGEGELPDSFKFWVRLVPDAVVRISNIKAVGQLPEYGISANMLYGTDVQVGDVWEVKLDSVDVFSRTILVAPVRLLTREAAIP</sequence>
<feature type="domain" description="RNB" evidence="1">
    <location>
        <begin position="549"/>
        <end position="908"/>
    </location>
</feature>
<name>A0A6A7BAF8_9PLEO</name>
<dbReference type="Pfam" id="PF23216">
    <property type="entry name" value="WHD_CYT4"/>
    <property type="match status" value="1"/>
</dbReference>
<organism evidence="2 3">
    <name type="scientific">Plenodomus tracheiphilus IPT5</name>
    <dbReference type="NCBI Taxonomy" id="1408161"/>
    <lineage>
        <taxon>Eukaryota</taxon>
        <taxon>Fungi</taxon>
        <taxon>Dikarya</taxon>
        <taxon>Ascomycota</taxon>
        <taxon>Pezizomycotina</taxon>
        <taxon>Dothideomycetes</taxon>
        <taxon>Pleosporomycetidae</taxon>
        <taxon>Pleosporales</taxon>
        <taxon>Pleosporineae</taxon>
        <taxon>Leptosphaeriaceae</taxon>
        <taxon>Plenodomus</taxon>
    </lineage>
</organism>
<dbReference type="GO" id="GO:0003723">
    <property type="term" value="F:RNA binding"/>
    <property type="evidence" value="ECO:0007669"/>
    <property type="project" value="InterPro"/>
</dbReference>
<dbReference type="InterPro" id="IPR001900">
    <property type="entry name" value="RNase_II/R"/>
</dbReference>
<dbReference type="PANTHER" id="PTHR23355:SF65">
    <property type="entry name" value="EXORIBONUCLEASE CYT-4, PUTATIVE (AFU_ORTHOLOGUE AFUA_7G01550)-RELATED"/>
    <property type="match status" value="1"/>
</dbReference>
<dbReference type="SMART" id="SM00955">
    <property type="entry name" value="RNB"/>
    <property type="match status" value="1"/>
</dbReference>
<keyword evidence="3" id="KW-1185">Reference proteome</keyword>
<accession>A0A6A7BAF8</accession>
<evidence type="ECO:0000313" key="2">
    <source>
        <dbReference type="EMBL" id="KAF2852511.1"/>
    </source>
</evidence>
<dbReference type="InterPro" id="IPR056624">
    <property type="entry name" value="WH_CYT4"/>
</dbReference>
<dbReference type="InterPro" id="IPR012340">
    <property type="entry name" value="NA-bd_OB-fold"/>
</dbReference>